<dbReference type="Proteomes" id="UP000002051">
    <property type="component" value="Unassembled WGS sequence"/>
</dbReference>
<reference evidence="2" key="3">
    <citation type="submission" date="2015-04" db="UniProtKB">
        <authorList>
            <consortium name="EnsemblPlants"/>
        </authorList>
    </citation>
    <scope>IDENTIFICATION</scope>
    <source>
        <strain evidence="2">cv. Jemalong A17</strain>
    </source>
</reference>
<proteinExistence type="predicted"/>
<gene>
    <name evidence="1" type="ordered locus">MTR_1g098737</name>
</gene>
<dbReference type="EnsemblPlants" id="KEH43657">
    <property type="protein sequence ID" value="KEH43657"/>
    <property type="gene ID" value="MTR_1g098737"/>
</dbReference>
<sequence length="52" mass="5849">MSKDFHTLGLIRKPRTGHSNIKPSDLIAKWKSFAAAFDTSASFTTFLHQLID</sequence>
<reference evidence="1 3" key="2">
    <citation type="journal article" date="2014" name="BMC Genomics">
        <title>An improved genome release (version Mt4.0) for the model legume Medicago truncatula.</title>
        <authorList>
            <person name="Tang H."/>
            <person name="Krishnakumar V."/>
            <person name="Bidwell S."/>
            <person name="Rosen B."/>
            <person name="Chan A."/>
            <person name="Zhou S."/>
            <person name="Gentzbittel L."/>
            <person name="Childs K.L."/>
            <person name="Yandell M."/>
            <person name="Gundlach H."/>
            <person name="Mayer K.F."/>
            <person name="Schwartz D.C."/>
            <person name="Town C.D."/>
        </authorList>
    </citation>
    <scope>GENOME REANNOTATION</scope>
    <source>
        <strain evidence="1">A17</strain>
        <strain evidence="2 3">cv. Jemalong A17</strain>
    </source>
</reference>
<dbReference type="AlphaFoldDB" id="A0A072VPB7"/>
<protein>
    <submittedName>
        <fullName evidence="1 2">Uncharacterized protein</fullName>
    </submittedName>
</protein>
<dbReference type="EMBL" id="CM001217">
    <property type="protein sequence ID" value="KEH43657.1"/>
    <property type="molecule type" value="Genomic_DNA"/>
</dbReference>
<name>A0A072VPB7_MEDTR</name>
<reference evidence="1 3" key="1">
    <citation type="journal article" date="2011" name="Nature">
        <title>The Medicago genome provides insight into the evolution of rhizobial symbioses.</title>
        <authorList>
            <person name="Young N.D."/>
            <person name="Debelle F."/>
            <person name="Oldroyd G.E."/>
            <person name="Geurts R."/>
            <person name="Cannon S.B."/>
            <person name="Udvardi M.K."/>
            <person name="Benedito V.A."/>
            <person name="Mayer K.F."/>
            <person name="Gouzy J."/>
            <person name="Schoof H."/>
            <person name="Van de Peer Y."/>
            <person name="Proost S."/>
            <person name="Cook D.R."/>
            <person name="Meyers B.C."/>
            <person name="Spannagl M."/>
            <person name="Cheung F."/>
            <person name="De Mita S."/>
            <person name="Krishnakumar V."/>
            <person name="Gundlach H."/>
            <person name="Zhou S."/>
            <person name="Mudge J."/>
            <person name="Bharti A.K."/>
            <person name="Murray J.D."/>
            <person name="Naoumkina M.A."/>
            <person name="Rosen B."/>
            <person name="Silverstein K.A."/>
            <person name="Tang H."/>
            <person name="Rombauts S."/>
            <person name="Zhao P.X."/>
            <person name="Zhou P."/>
            <person name="Barbe V."/>
            <person name="Bardou P."/>
            <person name="Bechner M."/>
            <person name="Bellec A."/>
            <person name="Berger A."/>
            <person name="Berges H."/>
            <person name="Bidwell S."/>
            <person name="Bisseling T."/>
            <person name="Choisne N."/>
            <person name="Couloux A."/>
            <person name="Denny R."/>
            <person name="Deshpande S."/>
            <person name="Dai X."/>
            <person name="Doyle J.J."/>
            <person name="Dudez A.M."/>
            <person name="Farmer A.D."/>
            <person name="Fouteau S."/>
            <person name="Franken C."/>
            <person name="Gibelin C."/>
            <person name="Gish J."/>
            <person name="Goldstein S."/>
            <person name="Gonzalez A.J."/>
            <person name="Green P.J."/>
            <person name="Hallab A."/>
            <person name="Hartog M."/>
            <person name="Hua A."/>
            <person name="Humphray S.J."/>
            <person name="Jeong D.H."/>
            <person name="Jing Y."/>
            <person name="Jocker A."/>
            <person name="Kenton S.M."/>
            <person name="Kim D.J."/>
            <person name="Klee K."/>
            <person name="Lai H."/>
            <person name="Lang C."/>
            <person name="Lin S."/>
            <person name="Macmil S.L."/>
            <person name="Magdelenat G."/>
            <person name="Matthews L."/>
            <person name="McCorrison J."/>
            <person name="Monaghan E.L."/>
            <person name="Mun J.H."/>
            <person name="Najar F.Z."/>
            <person name="Nicholson C."/>
            <person name="Noirot C."/>
            <person name="O'Bleness M."/>
            <person name="Paule C.R."/>
            <person name="Poulain J."/>
            <person name="Prion F."/>
            <person name="Qin B."/>
            <person name="Qu C."/>
            <person name="Retzel E.F."/>
            <person name="Riddle C."/>
            <person name="Sallet E."/>
            <person name="Samain S."/>
            <person name="Samson N."/>
            <person name="Sanders I."/>
            <person name="Saurat O."/>
            <person name="Scarpelli C."/>
            <person name="Schiex T."/>
            <person name="Segurens B."/>
            <person name="Severin A.J."/>
            <person name="Sherrier D.J."/>
            <person name="Shi R."/>
            <person name="Sims S."/>
            <person name="Singer S.R."/>
            <person name="Sinharoy S."/>
            <person name="Sterck L."/>
            <person name="Viollet A."/>
            <person name="Wang B.B."/>
            <person name="Wang K."/>
            <person name="Wang M."/>
            <person name="Wang X."/>
            <person name="Warfsmann J."/>
            <person name="Weissenbach J."/>
            <person name="White D.D."/>
            <person name="White J.D."/>
            <person name="Wiley G.B."/>
            <person name="Wincker P."/>
            <person name="Xing Y."/>
            <person name="Yang L."/>
            <person name="Yao Z."/>
            <person name="Ying F."/>
            <person name="Zhai J."/>
            <person name="Zhou L."/>
            <person name="Zuber A."/>
            <person name="Denarie J."/>
            <person name="Dixon R.A."/>
            <person name="May G.D."/>
            <person name="Schwartz D.C."/>
            <person name="Rogers J."/>
            <person name="Quetier F."/>
            <person name="Town C.D."/>
            <person name="Roe B.A."/>
        </authorList>
    </citation>
    <scope>NUCLEOTIDE SEQUENCE [LARGE SCALE GENOMIC DNA]</scope>
    <source>
        <strain evidence="1">A17</strain>
        <strain evidence="2 3">cv. Jemalong A17</strain>
    </source>
</reference>
<evidence type="ECO:0000313" key="3">
    <source>
        <dbReference type="Proteomes" id="UP000002051"/>
    </source>
</evidence>
<evidence type="ECO:0000313" key="1">
    <source>
        <dbReference type="EMBL" id="KEH43657.1"/>
    </source>
</evidence>
<accession>A0A072VPB7</accession>
<evidence type="ECO:0000313" key="2">
    <source>
        <dbReference type="EnsemblPlants" id="KEH43657"/>
    </source>
</evidence>
<dbReference type="HOGENOM" id="CLU_3090206_0_0_1"/>
<organism evidence="1 3">
    <name type="scientific">Medicago truncatula</name>
    <name type="common">Barrel medic</name>
    <name type="synonym">Medicago tribuloides</name>
    <dbReference type="NCBI Taxonomy" id="3880"/>
    <lineage>
        <taxon>Eukaryota</taxon>
        <taxon>Viridiplantae</taxon>
        <taxon>Streptophyta</taxon>
        <taxon>Embryophyta</taxon>
        <taxon>Tracheophyta</taxon>
        <taxon>Spermatophyta</taxon>
        <taxon>Magnoliopsida</taxon>
        <taxon>eudicotyledons</taxon>
        <taxon>Gunneridae</taxon>
        <taxon>Pentapetalae</taxon>
        <taxon>rosids</taxon>
        <taxon>fabids</taxon>
        <taxon>Fabales</taxon>
        <taxon>Fabaceae</taxon>
        <taxon>Papilionoideae</taxon>
        <taxon>50 kb inversion clade</taxon>
        <taxon>NPAAA clade</taxon>
        <taxon>Hologalegina</taxon>
        <taxon>IRL clade</taxon>
        <taxon>Trifolieae</taxon>
        <taxon>Medicago</taxon>
    </lineage>
</organism>
<keyword evidence="3" id="KW-1185">Reference proteome</keyword>